<proteinExistence type="predicted"/>
<protein>
    <submittedName>
        <fullName evidence="1">Uncharacterized protein</fullName>
    </submittedName>
</protein>
<reference evidence="1 2" key="2">
    <citation type="journal article" date="2022" name="Mol. Ecol. Resour.">
        <title>The genomes of chicory, endive, great burdock and yacon provide insights into Asteraceae paleo-polyploidization history and plant inulin production.</title>
        <authorList>
            <person name="Fan W."/>
            <person name="Wang S."/>
            <person name="Wang H."/>
            <person name="Wang A."/>
            <person name="Jiang F."/>
            <person name="Liu H."/>
            <person name="Zhao H."/>
            <person name="Xu D."/>
            <person name="Zhang Y."/>
        </authorList>
    </citation>
    <scope>NUCLEOTIDE SEQUENCE [LARGE SCALE GENOMIC DNA]</scope>
    <source>
        <strain evidence="2">cv. Niubang</strain>
    </source>
</reference>
<gene>
    <name evidence="1" type="ORF">L6452_00760</name>
</gene>
<comment type="caution">
    <text evidence="1">The sequence shown here is derived from an EMBL/GenBank/DDBJ whole genome shotgun (WGS) entry which is preliminary data.</text>
</comment>
<accession>A0ACB9FFM0</accession>
<dbReference type="EMBL" id="CM042047">
    <property type="protein sequence ID" value="KAI3769651.1"/>
    <property type="molecule type" value="Genomic_DNA"/>
</dbReference>
<evidence type="ECO:0000313" key="1">
    <source>
        <dbReference type="EMBL" id="KAI3769651.1"/>
    </source>
</evidence>
<keyword evidence="2" id="KW-1185">Reference proteome</keyword>
<dbReference type="Proteomes" id="UP001055879">
    <property type="component" value="Linkage Group LG01"/>
</dbReference>
<name>A0ACB9FFM0_ARCLA</name>
<reference evidence="2" key="1">
    <citation type="journal article" date="2022" name="Mol. Ecol. Resour.">
        <title>The genomes of chicory, endive, great burdock and yacon provide insights into Asteraceae palaeo-polyploidization history and plant inulin production.</title>
        <authorList>
            <person name="Fan W."/>
            <person name="Wang S."/>
            <person name="Wang H."/>
            <person name="Wang A."/>
            <person name="Jiang F."/>
            <person name="Liu H."/>
            <person name="Zhao H."/>
            <person name="Xu D."/>
            <person name="Zhang Y."/>
        </authorList>
    </citation>
    <scope>NUCLEOTIDE SEQUENCE [LARGE SCALE GENOMIC DNA]</scope>
    <source>
        <strain evidence="2">cv. Niubang</strain>
    </source>
</reference>
<evidence type="ECO:0000313" key="2">
    <source>
        <dbReference type="Proteomes" id="UP001055879"/>
    </source>
</evidence>
<organism evidence="1 2">
    <name type="scientific">Arctium lappa</name>
    <name type="common">Greater burdock</name>
    <name type="synonym">Lappa major</name>
    <dbReference type="NCBI Taxonomy" id="4217"/>
    <lineage>
        <taxon>Eukaryota</taxon>
        <taxon>Viridiplantae</taxon>
        <taxon>Streptophyta</taxon>
        <taxon>Embryophyta</taxon>
        <taxon>Tracheophyta</taxon>
        <taxon>Spermatophyta</taxon>
        <taxon>Magnoliopsida</taxon>
        <taxon>eudicotyledons</taxon>
        <taxon>Gunneridae</taxon>
        <taxon>Pentapetalae</taxon>
        <taxon>asterids</taxon>
        <taxon>campanulids</taxon>
        <taxon>Asterales</taxon>
        <taxon>Asteraceae</taxon>
        <taxon>Carduoideae</taxon>
        <taxon>Cardueae</taxon>
        <taxon>Arctiinae</taxon>
        <taxon>Arctium</taxon>
    </lineage>
</organism>
<sequence length="176" mass="18658">MDEVITMADAAYRATKDTGTTAATPSSSAQLLPYSVPLLSAFLAFAIAQFLKVITTWYKEKRWDPKKIIGSGGMPSSHSSTVVALAVSIGLHEGVEASTFAIAVVLAFIVMYDASGVRLHAGRQAELLNQIVCEFPPEHPLSTSIPLRDSLGHTPLQVVAGAMLGCIVAFVIKVSD</sequence>